<dbReference type="PANTHER" id="PTHR24177:SF470">
    <property type="entry name" value="ANKYRIN REPEAT PROTEIN"/>
    <property type="match status" value="1"/>
</dbReference>
<protein>
    <submittedName>
        <fullName evidence="5">Putative ankyrin repeat-containing domain, PGG domain-containing protein</fullName>
    </submittedName>
</protein>
<feature type="region of interest" description="Disordered" evidence="2">
    <location>
        <begin position="491"/>
        <end position="513"/>
    </location>
</feature>
<dbReference type="InterPro" id="IPR002110">
    <property type="entry name" value="Ankyrin_rpt"/>
</dbReference>
<dbReference type="Gene3D" id="1.25.40.20">
    <property type="entry name" value="Ankyrin repeat-containing domain"/>
    <property type="match status" value="3"/>
</dbReference>
<dbReference type="SMART" id="SM00248">
    <property type="entry name" value="ANK"/>
    <property type="match status" value="7"/>
</dbReference>
<evidence type="ECO:0000313" key="6">
    <source>
        <dbReference type="Proteomes" id="UP000238479"/>
    </source>
</evidence>
<feature type="transmembrane region" description="Helical" evidence="3">
    <location>
        <begin position="712"/>
        <end position="736"/>
    </location>
</feature>
<dbReference type="Pfam" id="PF00023">
    <property type="entry name" value="Ank"/>
    <property type="match status" value="1"/>
</dbReference>
<evidence type="ECO:0000313" key="5">
    <source>
        <dbReference type="EMBL" id="PRQ38457.1"/>
    </source>
</evidence>
<evidence type="ECO:0000256" key="2">
    <source>
        <dbReference type="SAM" id="MobiDB-lite"/>
    </source>
</evidence>
<comment type="caution">
    <text evidence="5">The sequence shown here is derived from an EMBL/GenBank/DDBJ whole genome shotgun (WGS) entry which is preliminary data.</text>
</comment>
<sequence length="830" mass="93767">MASDEEIDSLFEYAMKGQWEKVMEAYKKSITAQVAKITRSKETALHIAIADDRTEIALDLVSIILSKGDDNATTAILSLANDRGNTPLHLAAWLGNVRVCHSIAAKAGSLVSVRNVEGETPLFLAALNGNTKAFLCLHLHCQEKPHSSIRDNNGDTILHAAISGEYFSLAFQIIRLYPELVNSINQNGSSPLHILASKPNAFKSSCRLGLCDLLIYKCLMVEELEVEAYNHEACLSKAGDGDSSSYPENYETCMNFFQVFRSLFQVLSKKRGDKNCMQVWHEYWHKKHSSLFQANGGNGKGTNGPADDEENPQKGYSRSINFRKRCYKRNIKCKEFKINQRILTMLRYHDFERPFFFFLSEANHPEGKGRENHLFPPNYVSFVLFFKFMMKALLIILGIGIWGIRKIQEKKKRHIWANQVMNELVDRTSLYKYRNTGKNPQETQPSCKDKEECEVPNPTMLQQASPLSSDHAALKSRDTSIETTILSSNQNNYTIGSDQNEQERKNNNALGGKKNGVLVAGKNQSPVLIAAKMGVTEMVEKILDKFPVAIQDVDSDNKNVILLAVENRQPHVYNLLQKRKILKESLLRQLDNEGNSALHLAATCGRYRPWLIPGAALQMQWEIKWYKFVKNSMPHRYFVRYNKRGQTPKEIFIDTHKHLIKEGSKWLTKTSESCSVVAALIATVAFATSATVPGGLNQHTGEPILKDKTAFSAFTISSLVALCFSITSLVFFLSILTSRYEESDFSMDLPRKLLMGLTSLFASIASMLVSFCTGHIFLLNHQLRYVAYPLYAATCLPVTFFALAQLPLYFDLMRAIIKKVPQRSYEVYPH</sequence>
<keyword evidence="3" id="KW-1133">Transmembrane helix</keyword>
<dbReference type="OMA" id="NISQDMC"/>
<evidence type="ECO:0000256" key="3">
    <source>
        <dbReference type="SAM" id="Phobius"/>
    </source>
</evidence>
<dbReference type="Gramene" id="PRQ38457">
    <property type="protein sequence ID" value="PRQ38457"/>
    <property type="gene ID" value="RchiOBHm_Chr4g0414131"/>
</dbReference>
<keyword evidence="1" id="KW-0040">ANK repeat</keyword>
<dbReference type="PANTHER" id="PTHR24177">
    <property type="entry name" value="CASKIN"/>
    <property type="match status" value="1"/>
</dbReference>
<feature type="region of interest" description="Disordered" evidence="2">
    <location>
        <begin position="295"/>
        <end position="315"/>
    </location>
</feature>
<accession>A0A2P6QW92</accession>
<feature type="repeat" description="ANK" evidence="1">
    <location>
        <begin position="83"/>
        <end position="116"/>
    </location>
</feature>
<evidence type="ECO:0000259" key="4">
    <source>
        <dbReference type="Pfam" id="PF13962"/>
    </source>
</evidence>
<feature type="transmembrane region" description="Helical" evidence="3">
    <location>
        <begin position="757"/>
        <end position="778"/>
    </location>
</feature>
<gene>
    <name evidence="5" type="ORF">RchiOBHm_Chr4g0414131</name>
</gene>
<dbReference type="AlphaFoldDB" id="A0A2P6QW92"/>
<organism evidence="5 6">
    <name type="scientific">Rosa chinensis</name>
    <name type="common">China rose</name>
    <dbReference type="NCBI Taxonomy" id="74649"/>
    <lineage>
        <taxon>Eukaryota</taxon>
        <taxon>Viridiplantae</taxon>
        <taxon>Streptophyta</taxon>
        <taxon>Embryophyta</taxon>
        <taxon>Tracheophyta</taxon>
        <taxon>Spermatophyta</taxon>
        <taxon>Magnoliopsida</taxon>
        <taxon>eudicotyledons</taxon>
        <taxon>Gunneridae</taxon>
        <taxon>Pentapetalae</taxon>
        <taxon>rosids</taxon>
        <taxon>fabids</taxon>
        <taxon>Rosales</taxon>
        <taxon>Rosaceae</taxon>
        <taxon>Rosoideae</taxon>
        <taxon>Rosoideae incertae sedis</taxon>
        <taxon>Rosa</taxon>
    </lineage>
</organism>
<keyword evidence="6" id="KW-1185">Reference proteome</keyword>
<name>A0A2P6QW92_ROSCH</name>
<dbReference type="InterPro" id="IPR026961">
    <property type="entry name" value="PGG_dom"/>
</dbReference>
<dbReference type="SUPFAM" id="SSF48403">
    <property type="entry name" value="Ankyrin repeat"/>
    <property type="match status" value="2"/>
</dbReference>
<dbReference type="EMBL" id="PDCK01000042">
    <property type="protein sequence ID" value="PRQ38457.1"/>
    <property type="molecule type" value="Genomic_DNA"/>
</dbReference>
<feature type="transmembrane region" description="Helical" evidence="3">
    <location>
        <begin position="379"/>
        <end position="404"/>
    </location>
</feature>
<keyword evidence="3" id="KW-0812">Transmembrane</keyword>
<evidence type="ECO:0000256" key="1">
    <source>
        <dbReference type="PROSITE-ProRule" id="PRU00023"/>
    </source>
</evidence>
<dbReference type="GO" id="GO:0016020">
    <property type="term" value="C:membrane"/>
    <property type="evidence" value="ECO:0007669"/>
    <property type="project" value="TreeGrafter"/>
</dbReference>
<dbReference type="InterPro" id="IPR036770">
    <property type="entry name" value="Ankyrin_rpt-contain_sf"/>
</dbReference>
<feature type="transmembrane region" description="Helical" evidence="3">
    <location>
        <begin position="674"/>
        <end position="692"/>
    </location>
</feature>
<dbReference type="PROSITE" id="PS50088">
    <property type="entry name" value="ANK_REPEAT"/>
    <property type="match status" value="1"/>
</dbReference>
<feature type="domain" description="PGG" evidence="4">
    <location>
        <begin position="665"/>
        <end position="776"/>
    </location>
</feature>
<dbReference type="STRING" id="74649.A0A2P6QW92"/>
<proteinExistence type="predicted"/>
<reference evidence="5 6" key="1">
    <citation type="journal article" date="2018" name="Nat. Genet.">
        <title>The Rosa genome provides new insights in the design of modern roses.</title>
        <authorList>
            <person name="Bendahmane M."/>
        </authorList>
    </citation>
    <scope>NUCLEOTIDE SEQUENCE [LARGE SCALE GENOMIC DNA]</scope>
    <source>
        <strain evidence="6">cv. Old Blush</strain>
    </source>
</reference>
<feature type="transmembrane region" description="Helical" evidence="3">
    <location>
        <begin position="790"/>
        <end position="810"/>
    </location>
</feature>
<dbReference type="Pfam" id="PF13962">
    <property type="entry name" value="PGG"/>
    <property type="match status" value="1"/>
</dbReference>
<keyword evidence="3" id="KW-0472">Membrane</keyword>
<dbReference type="Proteomes" id="UP000238479">
    <property type="component" value="Chromosome 4"/>
</dbReference>